<proteinExistence type="predicted"/>
<dbReference type="PROSITE" id="PS50089">
    <property type="entry name" value="ZF_RING_2"/>
    <property type="match status" value="1"/>
</dbReference>
<name>A0AAD8NSL1_TARER</name>
<feature type="domain" description="RING-type" evidence="3">
    <location>
        <begin position="4653"/>
        <end position="4687"/>
    </location>
</feature>
<dbReference type="PANTHER" id="PTHR15600">
    <property type="entry name" value="SACSIN"/>
    <property type="match status" value="1"/>
</dbReference>
<dbReference type="EMBL" id="JAUHHV010000007">
    <property type="protein sequence ID" value="KAK1419762.1"/>
    <property type="molecule type" value="Genomic_DNA"/>
</dbReference>
<feature type="compositionally biased region" description="Polar residues" evidence="2">
    <location>
        <begin position="4563"/>
        <end position="4575"/>
    </location>
</feature>
<feature type="region of interest" description="Disordered" evidence="2">
    <location>
        <begin position="3351"/>
        <end position="3382"/>
    </location>
</feature>
<keyword evidence="1" id="KW-0862">Zinc</keyword>
<dbReference type="InterPro" id="IPR052972">
    <property type="entry name" value="Sacsin_chaperone_reg"/>
</dbReference>
<dbReference type="Proteomes" id="UP001229421">
    <property type="component" value="Unassembled WGS sequence"/>
</dbReference>
<comment type="caution">
    <text evidence="4">The sequence shown here is derived from an EMBL/GenBank/DDBJ whole genome shotgun (WGS) entry which is preliminary data.</text>
</comment>
<dbReference type="GO" id="GO:0008270">
    <property type="term" value="F:zinc ion binding"/>
    <property type="evidence" value="ECO:0007669"/>
    <property type="project" value="UniProtKB-KW"/>
</dbReference>
<evidence type="ECO:0000259" key="3">
    <source>
        <dbReference type="PROSITE" id="PS50089"/>
    </source>
</evidence>
<accession>A0AAD8NSL1</accession>
<dbReference type="InterPro" id="IPR013083">
    <property type="entry name" value="Znf_RING/FYVE/PHD"/>
</dbReference>
<evidence type="ECO:0000256" key="1">
    <source>
        <dbReference type="PROSITE-ProRule" id="PRU00175"/>
    </source>
</evidence>
<keyword evidence="1" id="KW-0863">Zinc-finger</keyword>
<dbReference type="Pfam" id="PF13920">
    <property type="entry name" value="zf-C3HC4_3"/>
    <property type="match status" value="1"/>
</dbReference>
<dbReference type="SUPFAM" id="SSF55874">
    <property type="entry name" value="ATPase domain of HSP90 chaperone/DNA topoisomerase II/histidine kinase"/>
    <property type="match status" value="2"/>
</dbReference>
<dbReference type="Gene3D" id="3.30.565.10">
    <property type="entry name" value="Histidine kinase-like ATPase, C-terminal domain"/>
    <property type="match status" value="1"/>
</dbReference>
<evidence type="ECO:0000313" key="4">
    <source>
        <dbReference type="EMBL" id="KAK1419762.1"/>
    </source>
</evidence>
<dbReference type="GO" id="GO:0030544">
    <property type="term" value="F:Hsp70 protein binding"/>
    <property type="evidence" value="ECO:0007669"/>
    <property type="project" value="TreeGrafter"/>
</dbReference>
<sequence length="4699" mass="528491">MDEQLQSQSPSPSQSSLLLEDFGQKVDLTRRIREVLLNYPEGTTVLKELIQNADDAGATKVCLCLDRRFHATSSLLSPKLAQWQGPALLAYNNAVFTEDDFASISRIGGSGKQSQAWKTGRFGVGFNSVYHLTDLPSFVSDKYVVLFDPQGDYLPNVSALNPGKRIEYVTSSAISKYRDQLTPYIAFGCNMETSFPGTIFRFPLRNKEQASSSKLSKQAYLADDISSMFDNLFEEGVFTLLFLKSVISIEMYVWDAEMPKPRKTYSCSIGLADNDTVWHRQALLRLSKSVNSSNQMDGFLLDFLSEDVNGDKSQKRVDTFYIVQTMAAASSRIGSFAASMSKDYDIHLLPWAAVAACISDNSPRGDVLKEGRAFCFLPLPVKTGLTVQINGYFEVSSNRRGIWYGADMDRSGRIRSLWNRLLLEDVVASSFVNLLLQVQPILGPTNSYYSLWPIGSFEEPWNILVEQIYKNIGDTPVLHSDLDGGKWVSLGEAFLHDTEFYKSNDLGTALVQLGSPIVHLPIPLRDMLLKFSSSVQLKVVTPDSVRKFLRKLKSINSLSRSLKLVLLEYCLEDLIDDDVVTNAYDLPLVPLANGEFGSFFDASKGVSYFVCNDLEYMLLQKVPDRVIDRNIPQNILSRLESIAKIPATNVFVLDVNFFLKLFAKVVPADWKYKTVVLWDPESNSSHPSVTWFHLFWKYLRGNSENLSAFGDYPILPSVSGHLYRPSHQLKLLNVDKLSDKMQRILLKVGCKILDTRHGVDHPDLVNYVRDAEGAGILKSIFDVISSNDDIKEIFLQTLEASERDELRGFFLDPKWYIGNNMSDFDKKSCIRLPIFRLYDEESFGNFHYSALEDQKFLPPLDCPESLFCGDFVRTSSGTEDEVLNKYYGIERMGKARFYKQYVFNKVKDFPTEFRDTIMMSVLQELPHLSAEDPTFKGLVANLEFVPCASGLLKSPTVLYDPRNEELYALLEDSDSFPAGIFEESSNLDILRGLGLRTYVSPEAVIQSARQVERLMHTDQKRAHFRGKVLLSYLEVNTSKWLPDFPNDHGTMNRMFSRAASAFRARNLKSDLEKFWNDLRLISWCPVLVSSPFQSLPWPVVSTMVAPPKLVRLYSDLWLVSASMRILDGDCSSTSLSHCLGWSLPPGGSVIAAQLLELGKNNETVTDPVLRQELALAMPRIYSILMNMLNSDEMDIVKAVLEGSRWIWVGDGFATPEEVVINGSLHLAPYIRVIPVDLAVFKDLFLELGIREFLKSTDYAKILCRMSTIKGSTPLDSLELRAALLIAQHLAEAQLFEEQIKIFLPDVSCILVDATDLVYNDAPWLLGSENDASNVAINMKRTVQKYVHGNISNDVAEKLGVHSLRRMLLAESADSMNLSLSGAAEAFGQHEALTTRLKHILEMYADGPGTLFELVQNAEDAKASEVAFLLDNTHYGTSSVLSPEMADWQGPALYCFNNSVFSPQDLYAISRIGQESKLEKPFAIGRFGLGFNCVYHFTDIPTFVSGENVVLFDPHACNLPGISPSHPGLRIKFAGRKILEQFPDQFSPFLHFGCDMQQSFPGTLFRFPLRNVKVALKSQIKKEAYSPQDVTSLLSSFADVVSETLLFLRNVKTISIYTKEGVGSEMQLVHQVHKQHIGEPGAESNTFQLMVNHMHENQNGSDKNPFFDKLRRNNDVGLPWRSQKLLMTEKRLSEEKSNIWLTSECFDGRHGKRNIEATNNKSHKLIPWACVASCLNTVEVEKNFVGKAFCFLPLPVSTGLPVHVNAYFELSSNRRDIWFGNDMAGGGKKRSEWNMYLLEEVAAPAYGHLLEKLTLETEHSDSFYSFWPTTTTSGPWASMVQKLYNFIANSGLRVLFTKARGGQWISTKQAIFPDFTFENVSGLIDALSDAGLPMTMTPKPHVEKFMEFCPSLHFLTPQLLRTLLVRRKREFRDRNGMMLALEYCLLDLRNPIDPDSYYGLPLLPLSNGLFTVFEKRGSGDRVYVARGDAYNLLKDSVGNQLVDSEISDTIYGKLCDIARSEFFNASFLNCHLLEKLFVRLLPADWMHAKQVTWIPGQQGQPTLEWMRLLWNYLNSHCDDLSVFSKWPILPVESNYLFQLVENSYVIEDDGWSENMSSLLLRAGCLLLRHDIQLEHPHLNKYVQSPTASGILNALLAIARKPEKIEWLFVDASEGELHELRSFILQSKWFSEGLLNESHISTIKNIPMFESFRSRKLVSLTKPVKWLKPEGILEDLLDDDFVRVDSEKERKLLKKYFDIHELPRVQFYKSYVFSRMPELVSQQGVLSNILDEIRVLIKEDSSFKKELMMTPFVLTNGGSLKEPNRLYDPRVPELQKFLHKELFFPSDKFSDPETLEMLVTLGLRQTLGIKGLLDSARSVSMWHDAADPDAVVSGKRLLGCLDALAFKTSTEEVEFSFTEFETAGGSGISLPDGNTDNQLDEMPGEEFWSELKTIPWCPVYVDPPFKGLPWLSPPREIAAPDRVRPKSHMWLSSSVMHILDGECKSVYAQRMLGWTERLHISILSTQLVALSNSYAQLKVNSDLDPEFEISLQEHIPVLYSTLQEYVGTNDFELLKVSLNGVYWVWIGDDFVTVEALAFDSPVKYSPYLYVVPSELSVYRDLLLALGVRVNFDFFDYANVLQRLQNDVKGSPLSEDQLSFVVCVLEALSESQLDKGMLESSNSPLLVPDFQGVLMAARDVMYNDAPWMENNTPLGKHIIHSSISHDLASRLGIQSLRSVSLVSEEMTKDLPCMDYAKICGLLESYGSKDFLLFDLIELADCCKAKKLHIIFDKREHPCQSLLQQNLGDFQGPALVAVLEGASLSREEISSLQFLPPWGLRGDMLNYGLGLMSCYSITDVPSIVSGGYLYMFDPRGMAFALPSNHSPAAKMFTLAGTNLTERFRDQFSPMFVGQKVPWSTDSTVIRMPISSKFIKDGAESGWTEITKIFENFIKHASRTVVFLKSVSEVSLSTWEEKEAQCSQDFLIYVDPSHAALRNPFSEKKWKKFQLSNLFGNSSSAVKLHVVDVNLHQKGSMVVDRWLVVLSLGSGQTRNMALDRRYLAYNLTPVAGVAVHILRNGHLADIPTICSMMSPLPLSDCISMPVAILGCFLVRHNRGRYLFMYQDSESLSNAQPDAANQLIEAWNRELMTCVRDSYIRVVLEMFRIRKDPSTSTLDSRATHSINMALNACGSQIYSFWPTSSGKLILYDCEDVNALALSKTLKADWNCVVDQVVKPFYYRLVDLPVWQLYSGNLVKAEEGMFLSQPGSRIGGSVLPATVCAFVKEHYPVFSVPWELVSEIQLIGFNIREIKPKMVRDLLRVSSTSIDISSIDTYVDVLEYCLSDIQLLEPSSGNVLSASSADGPSPPEPSGPPRSSNLTSPGQGDPIEMVASISRALFDFGRGVVEDMGRGGSSITERYNFPGAGFDGQTRSVDRKLLNLATELKGLPCPTATCHLNKLGITELWVGNEQQQSLMIPLAAKFIHPNILKRPILSRIFTHDDLFSLLKLHIFSPRLLADHMSSLFHENWVNHVINSSPAPWFSWENNVHMFREGGPSPNWVRLFWRSFSGSQDLPLFSDWPIVPAFLGRPVLCRVKHCNLIFIPPILTDSELENADSKWDLEDDDVVCLDSLPEEVRPYMLAFIVTGKKYPWLYSLLNQCNIPIVDSTYMDCVPPRNLFPVIGQSLGKAIATKLVAAKNSGYLPELTTFLVSDCDHLFSLLASDFSSNGSDYTREDLEVLRDLPIYKTVTGTYKKLNVQETCMIASNTFLKPHNDQCLSYGSESVESQLVKALGVTELQDKQILVRFSLPEFENKPQSEQEDILIYLYTNWQDLQHDSSVIETLKRTTFVRSADEQSVDLYKPKDLFDPGDSLLRSVFSGEVQKFPGERFVSDVWLNILRKTGLQNTSDPDIVLECARRVEFLGAESMKSKSSGFVDDFEEDFSNTRTEVSLEIWSLAETLIGAIFANFAVLYSTNFCNILGKIACVPAEKGFPSVSGKKGGKRVLCSYSEAILLKDWPLAWSVAPILSKQSIVPPEYSWGPLQLRSPPPFTVLLKHLQAIGRNFGEDTLAHWPNESGLKSVEEASFEIFKYLDKIWGTLSSSDVSELQKVAFIPAANGTRLVTSSSLFARLTINLSPFAFELPSLYLPFVKILKELGLQDMLSISGAMVILSNLQRSCGYQRLNPNELRAVMEILHFLSDETLNSNWESELIVPDDGCRLVHANACVYVDSYGSRYVKYIDSSRLRFVHHDVSERLCLAFHIKKLSDVVVEELDRGEHLQTLEEIGSVSLATIRQKLLSSSFQVAVSNVLKTVPTTTSNSRNPDFSTLQRSLESIAQNLQFVQSLHTRFWLIPKSLDITRISKDSLIPEWESWSGSSHRALYYVDRAATRMLIAEPPSYVSVIDLVSIVVSHVLGSPIMLPISSLFLCPEDSETALINILKLSANERLTDGIVSGSSFLGRDILPQDAMQVQLHPLRPFYKGEIVAWKNKNGEKLKYGKIPEDVRPSAGQALYRFSLETYPGKTETVLSSHVFSFKSLSIGNESSTHLVSEDSDNTVNRIVADQPEGSQAAKSRNQRQPIKDLQHGRVSAHELVQAVQEMLSAAGVRMDTEKQSLLQTTLSLQEQVKESKAALLLEQERSETATKEAETAKAAWLCRICLTNEIDITVVPCGHVLCRRCSSAVSRCPFCRIQVSKTIKIYRP</sequence>
<evidence type="ECO:0000313" key="5">
    <source>
        <dbReference type="Proteomes" id="UP001229421"/>
    </source>
</evidence>
<keyword evidence="1" id="KW-0479">Metal-binding</keyword>
<dbReference type="SUPFAM" id="SSF57850">
    <property type="entry name" value="RING/U-box"/>
    <property type="match status" value="1"/>
</dbReference>
<dbReference type="SMART" id="SM00184">
    <property type="entry name" value="RING"/>
    <property type="match status" value="1"/>
</dbReference>
<dbReference type="Gene3D" id="3.30.40.10">
    <property type="entry name" value="Zinc/RING finger domain, C3HC4 (zinc finger)"/>
    <property type="match status" value="1"/>
</dbReference>
<gene>
    <name evidence="4" type="ORF">QVD17_29073</name>
</gene>
<dbReference type="Pfam" id="PF25794">
    <property type="entry name" value="SACS"/>
    <property type="match status" value="3"/>
</dbReference>
<feature type="region of interest" description="Disordered" evidence="2">
    <location>
        <begin position="4561"/>
        <end position="4582"/>
    </location>
</feature>
<dbReference type="NCBIfam" id="NF047352">
    <property type="entry name" value="P_loop_sacsin"/>
    <property type="match status" value="2"/>
</dbReference>
<organism evidence="4 5">
    <name type="scientific">Tagetes erecta</name>
    <name type="common">African marigold</name>
    <dbReference type="NCBI Taxonomy" id="13708"/>
    <lineage>
        <taxon>Eukaryota</taxon>
        <taxon>Viridiplantae</taxon>
        <taxon>Streptophyta</taxon>
        <taxon>Embryophyta</taxon>
        <taxon>Tracheophyta</taxon>
        <taxon>Spermatophyta</taxon>
        <taxon>Magnoliopsida</taxon>
        <taxon>eudicotyledons</taxon>
        <taxon>Gunneridae</taxon>
        <taxon>Pentapetalae</taxon>
        <taxon>asterids</taxon>
        <taxon>campanulids</taxon>
        <taxon>Asterales</taxon>
        <taxon>Asteraceae</taxon>
        <taxon>Asteroideae</taxon>
        <taxon>Heliantheae alliance</taxon>
        <taxon>Tageteae</taxon>
        <taxon>Tagetes</taxon>
    </lineage>
</organism>
<keyword evidence="5" id="KW-1185">Reference proteome</keyword>
<protein>
    <recommendedName>
        <fullName evidence="3">RING-type domain-containing protein</fullName>
    </recommendedName>
</protein>
<evidence type="ECO:0000256" key="2">
    <source>
        <dbReference type="SAM" id="MobiDB-lite"/>
    </source>
</evidence>
<dbReference type="InterPro" id="IPR036890">
    <property type="entry name" value="HATPase_C_sf"/>
</dbReference>
<reference evidence="4" key="1">
    <citation type="journal article" date="2023" name="bioRxiv">
        <title>Improved chromosome-level genome assembly for marigold (Tagetes erecta).</title>
        <authorList>
            <person name="Jiang F."/>
            <person name="Yuan L."/>
            <person name="Wang S."/>
            <person name="Wang H."/>
            <person name="Xu D."/>
            <person name="Wang A."/>
            <person name="Fan W."/>
        </authorList>
    </citation>
    <scope>NUCLEOTIDE SEQUENCE</scope>
    <source>
        <strain evidence="4">WSJ</strain>
        <tissue evidence="4">Leaf</tissue>
    </source>
</reference>
<dbReference type="PANTHER" id="PTHR15600:SF42">
    <property type="entry name" value="SACSIN"/>
    <property type="match status" value="1"/>
</dbReference>
<dbReference type="InterPro" id="IPR001841">
    <property type="entry name" value="Znf_RING"/>
</dbReference>
<dbReference type="InterPro" id="IPR058210">
    <property type="entry name" value="SACS/Nov_dom"/>
</dbReference>